<reference evidence="2 3" key="1">
    <citation type="submission" date="2020-04" db="EMBL/GenBank/DDBJ databases">
        <authorList>
            <person name="Basu S."/>
            <person name="Maruthanayagam V."/>
            <person name="Chakraborty S."/>
            <person name="Pramanik A."/>
            <person name="Mukherjee J."/>
            <person name="Brink B."/>
        </authorList>
    </citation>
    <scope>NUCLEOTIDE SEQUENCE [LARGE SCALE GENOMIC DNA]</scope>
    <source>
        <strain evidence="2 3">AP17</strain>
    </source>
</reference>
<evidence type="ECO:0000313" key="3">
    <source>
        <dbReference type="Proteomes" id="UP000500857"/>
    </source>
</evidence>
<evidence type="ECO:0000259" key="1">
    <source>
        <dbReference type="Pfam" id="PF00534"/>
    </source>
</evidence>
<dbReference type="PANTHER" id="PTHR12526">
    <property type="entry name" value="GLYCOSYLTRANSFERASE"/>
    <property type="match status" value="1"/>
</dbReference>
<dbReference type="Gene3D" id="3.40.50.2000">
    <property type="entry name" value="Glycogen Phosphorylase B"/>
    <property type="match status" value="2"/>
</dbReference>
<name>A0A6H1U271_9CYAN</name>
<organism evidence="2 3">
    <name type="scientific">Oxynema aestuarii AP17</name>
    <dbReference type="NCBI Taxonomy" id="2064643"/>
    <lineage>
        <taxon>Bacteria</taxon>
        <taxon>Bacillati</taxon>
        <taxon>Cyanobacteriota</taxon>
        <taxon>Cyanophyceae</taxon>
        <taxon>Oscillatoriophycideae</taxon>
        <taxon>Oscillatoriales</taxon>
        <taxon>Oscillatoriaceae</taxon>
        <taxon>Oxynema</taxon>
        <taxon>Oxynema aestuarii</taxon>
    </lineage>
</organism>
<proteinExistence type="predicted"/>
<dbReference type="EMBL" id="CP051167">
    <property type="protein sequence ID" value="QIZ72962.1"/>
    <property type="molecule type" value="Genomic_DNA"/>
</dbReference>
<dbReference type="GO" id="GO:0016757">
    <property type="term" value="F:glycosyltransferase activity"/>
    <property type="evidence" value="ECO:0007669"/>
    <property type="project" value="InterPro"/>
</dbReference>
<dbReference type="SUPFAM" id="SSF53756">
    <property type="entry name" value="UDP-Glycosyltransferase/glycogen phosphorylase"/>
    <property type="match status" value="1"/>
</dbReference>
<sequence length="394" mass="44452">MSLRKEKLTFVLKSLNYGGIERLAFNLLNFIAQRQDLSIDLVVGWGKGVYEQEIPDNVRTIDLKIHLENRIKSYISLTDKLTKYFAAENPNYIFSYLPIANICSAIAWSLHHQSSKLILIEQTLLFNDLVKLQGYRHSVKSHLKDNTKNSLFSITLPLAMKLWYPQVTAVVSDSLGLARGIEKGLNLKPGLIKTIYNPVIDKKVPIALEDSIAHPWLTSPQAPVFISVGRFAPQKDHFTLIQAFFLLRKKRPAKLIILGDGELRKQIENLVDELNIRSDVDLPGFVKNPYPYLKQANTFVLSSLWEGLPTVLIEALASGCQVVSTNCQYGPDEILENGKYGWLVPITDTSALSKAMEHSLESPIDRTLLKQRANYFTVKRAANEYLQLVGLSTE</sequence>
<accession>A0A6H1U271</accession>
<dbReference type="AlphaFoldDB" id="A0A6H1U271"/>
<protein>
    <submittedName>
        <fullName evidence="2">Glycosyltransferase</fullName>
    </submittedName>
</protein>
<dbReference type="CDD" id="cd03811">
    <property type="entry name" value="GT4_GT28_WabH-like"/>
    <property type="match status" value="1"/>
</dbReference>
<dbReference type="Proteomes" id="UP000500857">
    <property type="component" value="Chromosome"/>
</dbReference>
<keyword evidence="3" id="KW-1185">Reference proteome</keyword>
<keyword evidence="2" id="KW-0808">Transferase</keyword>
<dbReference type="KEGG" id="oxy:HCG48_22120"/>
<dbReference type="Pfam" id="PF00534">
    <property type="entry name" value="Glycos_transf_1"/>
    <property type="match status" value="1"/>
</dbReference>
<feature type="domain" description="Glycosyl transferase family 1" evidence="1">
    <location>
        <begin position="220"/>
        <end position="373"/>
    </location>
</feature>
<dbReference type="RefSeq" id="WP_168571109.1">
    <property type="nucleotide sequence ID" value="NZ_CP051167.1"/>
</dbReference>
<dbReference type="InterPro" id="IPR001296">
    <property type="entry name" value="Glyco_trans_1"/>
</dbReference>
<gene>
    <name evidence="2" type="ORF">HCG48_22120</name>
</gene>
<evidence type="ECO:0000313" key="2">
    <source>
        <dbReference type="EMBL" id="QIZ72962.1"/>
    </source>
</evidence>